<protein>
    <submittedName>
        <fullName evidence="3">Integrase core domain-containing protein</fullName>
    </submittedName>
</protein>
<evidence type="ECO:0000256" key="1">
    <source>
        <dbReference type="SAM" id="MobiDB-lite"/>
    </source>
</evidence>
<dbReference type="Proteomes" id="UP001183881">
    <property type="component" value="Unassembled WGS sequence"/>
</dbReference>
<accession>A0ABU2Q961</accession>
<dbReference type="InterPro" id="IPR001584">
    <property type="entry name" value="Integrase_cat-core"/>
</dbReference>
<evidence type="ECO:0000313" key="3">
    <source>
        <dbReference type="EMBL" id="MDT0400040.1"/>
    </source>
</evidence>
<organism evidence="3 4">
    <name type="scientific">Streptomyces edwardsiae</name>
    <dbReference type="NCBI Taxonomy" id="3075527"/>
    <lineage>
        <taxon>Bacteria</taxon>
        <taxon>Bacillati</taxon>
        <taxon>Actinomycetota</taxon>
        <taxon>Actinomycetes</taxon>
        <taxon>Kitasatosporales</taxon>
        <taxon>Streptomycetaceae</taxon>
        <taxon>Streptomyces</taxon>
    </lineage>
</organism>
<comment type="caution">
    <text evidence="3">The sequence shown here is derived from an EMBL/GenBank/DDBJ whole genome shotgun (WGS) entry which is preliminary data.</text>
</comment>
<name>A0ABU2Q961_9ACTN</name>
<dbReference type="RefSeq" id="WP_311649553.1">
    <property type="nucleotide sequence ID" value="NZ_JAVRFA010000303.1"/>
</dbReference>
<evidence type="ECO:0000259" key="2">
    <source>
        <dbReference type="Pfam" id="PF13683"/>
    </source>
</evidence>
<reference evidence="4" key="1">
    <citation type="submission" date="2023-07" db="EMBL/GenBank/DDBJ databases">
        <title>30 novel species of actinomycetes from the DSMZ collection.</title>
        <authorList>
            <person name="Nouioui I."/>
        </authorList>
    </citation>
    <scope>NUCLEOTIDE SEQUENCE [LARGE SCALE GENOMIC DNA]</scope>
    <source>
        <strain evidence="4">DSM 41636</strain>
    </source>
</reference>
<gene>
    <name evidence="3" type="ORF">RM705_35870</name>
</gene>
<keyword evidence="4" id="KW-1185">Reference proteome</keyword>
<dbReference type="Pfam" id="PF13683">
    <property type="entry name" value="rve_3"/>
    <property type="match status" value="1"/>
</dbReference>
<feature type="region of interest" description="Disordered" evidence="1">
    <location>
        <begin position="1"/>
        <end position="25"/>
    </location>
</feature>
<evidence type="ECO:0000313" key="4">
    <source>
        <dbReference type="Proteomes" id="UP001183881"/>
    </source>
</evidence>
<dbReference type="EMBL" id="JAVRFA010000303">
    <property type="protein sequence ID" value="MDT0400040.1"/>
    <property type="molecule type" value="Genomic_DNA"/>
</dbReference>
<feature type="domain" description="Integrase catalytic" evidence="2">
    <location>
        <begin position="20"/>
        <end position="51"/>
    </location>
</feature>
<sequence>MTCRRGSFGAYRGSGDARPWSSNSPRTRALDRFLDHYNTRRGHSALEGRPPSRLAA</sequence>
<proteinExistence type="predicted"/>